<evidence type="ECO:0000256" key="1">
    <source>
        <dbReference type="SAM" id="MobiDB-lite"/>
    </source>
</evidence>
<reference evidence="2 3" key="1">
    <citation type="submission" date="2019-08" db="EMBL/GenBank/DDBJ databases">
        <title>Actinomadura sp. nov. CYP1-5 isolated from mountain soil.</title>
        <authorList>
            <person name="Songsumanus A."/>
            <person name="Kuncharoen N."/>
            <person name="Kudo T."/>
            <person name="Yuki M."/>
            <person name="Igarashi Y."/>
            <person name="Tanasupawat S."/>
        </authorList>
    </citation>
    <scope>NUCLEOTIDE SEQUENCE [LARGE SCALE GENOMIC DNA]</scope>
    <source>
        <strain evidence="2 3">GKU157</strain>
    </source>
</reference>
<name>A0A5D0U9K3_9ACTN</name>
<dbReference type="AlphaFoldDB" id="A0A5D0U9K3"/>
<feature type="region of interest" description="Disordered" evidence="1">
    <location>
        <begin position="206"/>
        <end position="236"/>
    </location>
</feature>
<protein>
    <submittedName>
        <fullName evidence="2">Uncharacterized protein</fullName>
    </submittedName>
</protein>
<feature type="compositionally biased region" description="Polar residues" evidence="1">
    <location>
        <begin position="209"/>
        <end position="226"/>
    </location>
</feature>
<proteinExistence type="predicted"/>
<keyword evidence="3" id="KW-1185">Reference proteome</keyword>
<comment type="caution">
    <text evidence="2">The sequence shown here is derived from an EMBL/GenBank/DDBJ whole genome shotgun (WGS) entry which is preliminary data.</text>
</comment>
<sequence>MPSAKRFRAESLLREAERDFAVARTSVKAAAASYERCRDLSPGSDWAGKAHRAWFLGVSDWIYKALALEEALEAVMLLDREGDTGMLPPGPTSAEQVNLAAVDALPGFDPKDQLRAPASDAPEPEPALQKRLKRTNDNFTTATEALKQARQLADAAYRTYRGNRTTASADDLGQMREAWRKTLVVWSFALRDREVARDKALATMKRAGQLSTDPTQVGTIFSSNISDPPPDPEELL</sequence>
<dbReference type="OrthoDB" id="9854248at2"/>
<dbReference type="RefSeq" id="WP_148351069.1">
    <property type="nucleotide sequence ID" value="NZ_JBHSBF010000036.1"/>
</dbReference>
<evidence type="ECO:0000313" key="3">
    <source>
        <dbReference type="Proteomes" id="UP000322634"/>
    </source>
</evidence>
<evidence type="ECO:0000313" key="2">
    <source>
        <dbReference type="EMBL" id="TYC14684.1"/>
    </source>
</evidence>
<dbReference type="EMBL" id="VSFF01000006">
    <property type="protein sequence ID" value="TYC14684.1"/>
    <property type="molecule type" value="Genomic_DNA"/>
</dbReference>
<gene>
    <name evidence="2" type="ORF">FXF65_17830</name>
</gene>
<accession>A0A5D0U9K3</accession>
<dbReference type="Proteomes" id="UP000322634">
    <property type="component" value="Unassembled WGS sequence"/>
</dbReference>
<organism evidence="2 3">
    <name type="scientific">Actinomadura syzygii</name>
    <dbReference type="NCBI Taxonomy" id="1427538"/>
    <lineage>
        <taxon>Bacteria</taxon>
        <taxon>Bacillati</taxon>
        <taxon>Actinomycetota</taxon>
        <taxon>Actinomycetes</taxon>
        <taxon>Streptosporangiales</taxon>
        <taxon>Thermomonosporaceae</taxon>
        <taxon>Actinomadura</taxon>
    </lineage>
</organism>